<dbReference type="CDD" id="cd09272">
    <property type="entry name" value="RNase_HI_RT_Ty1"/>
    <property type="match status" value="1"/>
</dbReference>
<evidence type="ECO:0000256" key="1">
    <source>
        <dbReference type="SAM" id="SignalP"/>
    </source>
</evidence>
<keyword evidence="1" id="KW-0732">Signal</keyword>
<evidence type="ECO:0000259" key="2">
    <source>
        <dbReference type="Pfam" id="PF07727"/>
    </source>
</evidence>
<evidence type="ECO:0000313" key="4">
    <source>
        <dbReference type="Proteomes" id="UP000233551"/>
    </source>
</evidence>
<reference evidence="3 4" key="1">
    <citation type="submission" date="2017-11" db="EMBL/GenBank/DDBJ databases">
        <title>De-novo sequencing of pomegranate (Punica granatum L.) genome.</title>
        <authorList>
            <person name="Akparov Z."/>
            <person name="Amiraslanov A."/>
            <person name="Hajiyeva S."/>
            <person name="Abbasov M."/>
            <person name="Kaur K."/>
            <person name="Hamwieh A."/>
            <person name="Solovyev V."/>
            <person name="Salamov A."/>
            <person name="Braich B."/>
            <person name="Kosarev P."/>
            <person name="Mahmoud A."/>
            <person name="Hajiyev E."/>
            <person name="Babayeva S."/>
            <person name="Izzatullayeva V."/>
            <person name="Mammadov A."/>
            <person name="Mammadov A."/>
            <person name="Sharifova S."/>
            <person name="Ojaghi J."/>
            <person name="Eynullazada K."/>
            <person name="Bayramov B."/>
            <person name="Abdulazimova A."/>
            <person name="Shahmuradov I."/>
        </authorList>
    </citation>
    <scope>NUCLEOTIDE SEQUENCE [LARGE SCALE GENOMIC DNA]</scope>
    <source>
        <strain evidence="4">cv. AG2017</strain>
        <tissue evidence="3">Leaf</tissue>
    </source>
</reference>
<sequence length="428" mass="47514">MEFFIVFCVLICLSRMAQPNVVFNEHSFLFRTGAPKLVELGRLSSGSATATGTFSSNISNTFPVPSKTTQILVPPDVLNSLPSTSTTLIDVVLEVIAQSTGSVDSVEDVLATTDPDETERVPLVLPTTQNTHGMVTRAKDGSLPPPRFVISRHPTAFSVSIALQEPRSFAQAQFYMSQPSGFIDPSRPHHVCRLRRSLYGLKQAPRAWFQRLSNFLFKLEFHDSKADSSLFILRHLTYVIFLLVYVDDIILTGTSGAPFQSVLAALHKEFAMKDLSPLHFFLGMEARSDSTGLSLIQSKYIHDILVRTSMLDCKPISSLVAAGSRLSLHDVKRILRYFKGTITYGLHLRPGSISTLHGYYDADWARNPDDRRSVSGFIIFLGSNSISWSSKKQRTVARSSTESEYKSLANATAEIIWLQSLLQELGFS</sequence>
<dbReference type="PANTHER" id="PTHR11439:SF450">
    <property type="entry name" value="REVERSE TRANSCRIPTASE TY1_COPIA-TYPE DOMAIN-CONTAINING PROTEIN"/>
    <property type="match status" value="1"/>
</dbReference>
<keyword evidence="4" id="KW-1185">Reference proteome</keyword>
<dbReference type="PANTHER" id="PTHR11439">
    <property type="entry name" value="GAG-POL-RELATED RETROTRANSPOSON"/>
    <property type="match status" value="1"/>
</dbReference>
<feature type="domain" description="Reverse transcriptase Ty1/copia-type" evidence="2">
    <location>
        <begin position="173"/>
        <end position="316"/>
    </location>
</feature>
<protein>
    <recommendedName>
        <fullName evidence="2">Reverse transcriptase Ty1/copia-type domain-containing protein</fullName>
    </recommendedName>
</protein>
<feature type="signal peptide" evidence="1">
    <location>
        <begin position="1"/>
        <end position="19"/>
    </location>
</feature>
<comment type="caution">
    <text evidence="3">The sequence shown here is derived from an EMBL/GenBank/DDBJ whole genome shotgun (WGS) entry which is preliminary data.</text>
</comment>
<dbReference type="InterPro" id="IPR043502">
    <property type="entry name" value="DNA/RNA_pol_sf"/>
</dbReference>
<gene>
    <name evidence="3" type="ORF">CRG98_034401</name>
</gene>
<dbReference type="SUPFAM" id="SSF56672">
    <property type="entry name" value="DNA/RNA polymerases"/>
    <property type="match status" value="1"/>
</dbReference>
<dbReference type="Proteomes" id="UP000233551">
    <property type="component" value="Unassembled WGS sequence"/>
</dbReference>
<dbReference type="InterPro" id="IPR013103">
    <property type="entry name" value="RVT_2"/>
</dbReference>
<evidence type="ECO:0000313" key="3">
    <source>
        <dbReference type="EMBL" id="PKI45223.1"/>
    </source>
</evidence>
<organism evidence="3 4">
    <name type="scientific">Punica granatum</name>
    <name type="common">Pomegranate</name>
    <dbReference type="NCBI Taxonomy" id="22663"/>
    <lineage>
        <taxon>Eukaryota</taxon>
        <taxon>Viridiplantae</taxon>
        <taxon>Streptophyta</taxon>
        <taxon>Embryophyta</taxon>
        <taxon>Tracheophyta</taxon>
        <taxon>Spermatophyta</taxon>
        <taxon>Magnoliopsida</taxon>
        <taxon>eudicotyledons</taxon>
        <taxon>Gunneridae</taxon>
        <taxon>Pentapetalae</taxon>
        <taxon>rosids</taxon>
        <taxon>malvids</taxon>
        <taxon>Myrtales</taxon>
        <taxon>Lythraceae</taxon>
        <taxon>Punica</taxon>
    </lineage>
</organism>
<name>A0A2I0IND4_PUNGR</name>
<proteinExistence type="predicted"/>
<accession>A0A2I0IND4</accession>
<feature type="chain" id="PRO_5014132029" description="Reverse transcriptase Ty1/copia-type domain-containing protein" evidence="1">
    <location>
        <begin position="20"/>
        <end position="428"/>
    </location>
</feature>
<dbReference type="EMBL" id="PGOL01002757">
    <property type="protein sequence ID" value="PKI45223.1"/>
    <property type="molecule type" value="Genomic_DNA"/>
</dbReference>
<dbReference type="AlphaFoldDB" id="A0A2I0IND4"/>
<dbReference type="STRING" id="22663.A0A2I0IND4"/>
<dbReference type="Pfam" id="PF07727">
    <property type="entry name" value="RVT_2"/>
    <property type="match status" value="1"/>
</dbReference>